<dbReference type="AlphaFoldDB" id="A0A2W1BDW1"/>
<proteinExistence type="predicted"/>
<evidence type="ECO:0000313" key="2">
    <source>
        <dbReference type="Proteomes" id="UP000249218"/>
    </source>
</evidence>
<sequence>MSAMTQFSYFVTSETDLVPEKEDASSGLRWKDIELAGSRSKGVNFLRAPIIRGITLRIERRRKAHCEPFVPNDG</sequence>
<keyword evidence="2" id="KW-1185">Reference proteome</keyword>
<organism evidence="1 2">
    <name type="scientific">Helicoverpa armigera</name>
    <name type="common">Cotton bollworm</name>
    <name type="synonym">Heliothis armigera</name>
    <dbReference type="NCBI Taxonomy" id="29058"/>
    <lineage>
        <taxon>Eukaryota</taxon>
        <taxon>Metazoa</taxon>
        <taxon>Ecdysozoa</taxon>
        <taxon>Arthropoda</taxon>
        <taxon>Hexapoda</taxon>
        <taxon>Insecta</taxon>
        <taxon>Pterygota</taxon>
        <taxon>Neoptera</taxon>
        <taxon>Endopterygota</taxon>
        <taxon>Lepidoptera</taxon>
        <taxon>Glossata</taxon>
        <taxon>Ditrysia</taxon>
        <taxon>Noctuoidea</taxon>
        <taxon>Noctuidae</taxon>
        <taxon>Heliothinae</taxon>
        <taxon>Helicoverpa</taxon>
    </lineage>
</organism>
<protein>
    <submittedName>
        <fullName evidence="1">Uncharacterized protein</fullName>
    </submittedName>
</protein>
<evidence type="ECO:0000313" key="1">
    <source>
        <dbReference type="EMBL" id="PZC73372.1"/>
    </source>
</evidence>
<reference evidence="1 2" key="1">
    <citation type="journal article" date="2017" name="BMC Biol.">
        <title>Genomic innovations, transcriptional plasticity and gene loss underlying the evolution and divergence of two highly polyphagous and invasive Helicoverpa pest species.</title>
        <authorList>
            <person name="Pearce S.L."/>
            <person name="Clarke D.F."/>
            <person name="East P.D."/>
            <person name="Elfekih S."/>
            <person name="Gordon K.H."/>
            <person name="Jermiin L.S."/>
            <person name="McGaughran A."/>
            <person name="Oakeshott J.G."/>
            <person name="Papanikolaou A."/>
            <person name="Perera O.P."/>
            <person name="Rane R.V."/>
            <person name="Richards S."/>
            <person name="Tay W.T."/>
            <person name="Walsh T.K."/>
            <person name="Anderson A."/>
            <person name="Anderson C.J."/>
            <person name="Asgari S."/>
            <person name="Board P.G."/>
            <person name="Bretschneider A."/>
            <person name="Campbell P.M."/>
            <person name="Chertemps T."/>
            <person name="Christeller J.T."/>
            <person name="Coppin C.W."/>
            <person name="Downes S.J."/>
            <person name="Duan G."/>
            <person name="Farnsworth C.A."/>
            <person name="Good R.T."/>
            <person name="Han L.B."/>
            <person name="Han Y.C."/>
            <person name="Hatje K."/>
            <person name="Horne I."/>
            <person name="Huang Y.P."/>
            <person name="Hughes D.S."/>
            <person name="Jacquin-Joly E."/>
            <person name="James W."/>
            <person name="Jhangiani S."/>
            <person name="Kollmar M."/>
            <person name="Kuwar S.S."/>
            <person name="Li S."/>
            <person name="Liu N.Y."/>
            <person name="Maibeche M.T."/>
            <person name="Miller J.R."/>
            <person name="Montagne N."/>
            <person name="Perry T."/>
            <person name="Qu J."/>
            <person name="Song S.V."/>
            <person name="Sutton G.G."/>
            <person name="Vogel H."/>
            <person name="Walenz B.P."/>
            <person name="Xu W."/>
            <person name="Zhang H.J."/>
            <person name="Zou Z."/>
            <person name="Batterham P."/>
            <person name="Edwards O.R."/>
            <person name="Feyereisen R."/>
            <person name="Gibbs R.A."/>
            <person name="Heckel D.G."/>
            <person name="McGrath A."/>
            <person name="Robin C."/>
            <person name="Scherer S.E."/>
            <person name="Worley K.C."/>
            <person name="Wu Y.D."/>
        </authorList>
    </citation>
    <scope>NUCLEOTIDE SEQUENCE [LARGE SCALE GENOMIC DNA]</scope>
    <source>
        <strain evidence="1">Harm_GR_Male_#8</strain>
        <tissue evidence="1">Whole organism</tissue>
    </source>
</reference>
<accession>A0A2W1BDW1</accession>
<gene>
    <name evidence="1" type="primary">HaOG209639</name>
    <name evidence="1" type="ORF">B5X24_HaOG209639</name>
</gene>
<dbReference type="EMBL" id="KZ150109">
    <property type="protein sequence ID" value="PZC73372.1"/>
    <property type="molecule type" value="Genomic_DNA"/>
</dbReference>
<dbReference type="Proteomes" id="UP000249218">
    <property type="component" value="Unassembled WGS sequence"/>
</dbReference>
<name>A0A2W1BDW1_HELAM</name>